<evidence type="ECO:0000313" key="3">
    <source>
        <dbReference type="Proteomes" id="UP000319432"/>
    </source>
</evidence>
<sequence length="76" mass="8687">MSKQNDYPSFESLPPLLKISDVAKVLRVGRNYAYELARRTDFPVINIGTKKKSVLRVPKYELAIWAEKTYGLKVTA</sequence>
<keyword evidence="3" id="KW-1185">Reference proteome</keyword>
<organism evidence="2 3">
    <name type="scientific">Brevibacillus laterosporus</name>
    <name type="common">Bacillus laterosporus</name>
    <dbReference type="NCBI Taxonomy" id="1465"/>
    <lineage>
        <taxon>Bacteria</taxon>
        <taxon>Bacillati</taxon>
        <taxon>Bacillota</taxon>
        <taxon>Bacilli</taxon>
        <taxon>Bacillales</taxon>
        <taxon>Paenibacillaceae</taxon>
        <taxon>Brevibacillus</taxon>
    </lineage>
</organism>
<evidence type="ECO:0000313" key="2">
    <source>
        <dbReference type="EMBL" id="QDX92027.1"/>
    </source>
</evidence>
<accession>A0A518V4W2</accession>
<dbReference type="Pfam" id="PF12728">
    <property type="entry name" value="HTH_17"/>
    <property type="match status" value="1"/>
</dbReference>
<name>A0A518V4W2_BRELA</name>
<protein>
    <submittedName>
        <fullName evidence="2">DNA-binding protein</fullName>
    </submittedName>
</protein>
<proteinExistence type="predicted"/>
<reference evidence="2 3" key="1">
    <citation type="submission" date="2018-11" db="EMBL/GenBank/DDBJ databases">
        <title>Phylogenetic determinants of toxin gene distribution in genomes of Brevibacillus laterosporus.</title>
        <authorList>
            <person name="Glare T.R."/>
            <person name="Durrant A."/>
            <person name="Berry C."/>
            <person name="Palma L."/>
            <person name="Ormskirk M."/>
            <person name="Cox M.O."/>
        </authorList>
    </citation>
    <scope>NUCLEOTIDE SEQUENCE [LARGE SCALE GENOMIC DNA]</scope>
    <source>
        <strain evidence="2 3">1821L</strain>
    </source>
</reference>
<dbReference type="EMBL" id="CP033464">
    <property type="protein sequence ID" value="QDX92027.1"/>
    <property type="molecule type" value="Genomic_DNA"/>
</dbReference>
<evidence type="ECO:0000259" key="1">
    <source>
        <dbReference type="Pfam" id="PF12728"/>
    </source>
</evidence>
<dbReference type="Proteomes" id="UP000319432">
    <property type="component" value="Chromosome"/>
</dbReference>
<gene>
    <name evidence="2" type="ORF">EEL30_06385</name>
</gene>
<dbReference type="AlphaFoldDB" id="A0A518V4W2"/>
<keyword evidence="2" id="KW-0238">DNA-binding</keyword>
<dbReference type="GO" id="GO:0003677">
    <property type="term" value="F:DNA binding"/>
    <property type="evidence" value="ECO:0007669"/>
    <property type="project" value="UniProtKB-KW"/>
</dbReference>
<dbReference type="OrthoDB" id="122388at2"/>
<dbReference type="InterPro" id="IPR041657">
    <property type="entry name" value="HTH_17"/>
</dbReference>
<feature type="domain" description="Helix-turn-helix" evidence="1">
    <location>
        <begin position="16"/>
        <end position="68"/>
    </location>
</feature>